<dbReference type="AlphaFoldDB" id="A0AAV2Q5F3"/>
<dbReference type="EMBL" id="CAXKWB010003881">
    <property type="protein sequence ID" value="CAL4070884.1"/>
    <property type="molecule type" value="Genomic_DNA"/>
</dbReference>
<sequence length="116" mass="12448">VGLVQGLGEVGVQLRVVPQDLDLCWEGSPIDGVFGAHEVAGAVVQVRFRQLVPVRQRSTCNIEHGLAAIQAEDDAVPIIFQLPRYPVFVDVQQSQVWVIEELGGIHVDGGLAATLA</sequence>
<dbReference type="Proteomes" id="UP001497623">
    <property type="component" value="Unassembled WGS sequence"/>
</dbReference>
<feature type="non-terminal residue" evidence="1">
    <location>
        <position position="116"/>
    </location>
</feature>
<protein>
    <submittedName>
        <fullName evidence="1">Uncharacterized protein</fullName>
    </submittedName>
</protein>
<comment type="caution">
    <text evidence="1">The sequence shown here is derived from an EMBL/GenBank/DDBJ whole genome shotgun (WGS) entry which is preliminary data.</text>
</comment>
<feature type="non-terminal residue" evidence="1">
    <location>
        <position position="1"/>
    </location>
</feature>
<name>A0AAV2Q5F3_MEGNR</name>
<evidence type="ECO:0000313" key="2">
    <source>
        <dbReference type="Proteomes" id="UP001497623"/>
    </source>
</evidence>
<evidence type="ECO:0000313" key="1">
    <source>
        <dbReference type="EMBL" id="CAL4070884.1"/>
    </source>
</evidence>
<keyword evidence="2" id="KW-1185">Reference proteome</keyword>
<reference evidence="1 2" key="1">
    <citation type="submission" date="2024-05" db="EMBL/GenBank/DDBJ databases">
        <authorList>
            <person name="Wallberg A."/>
        </authorList>
    </citation>
    <scope>NUCLEOTIDE SEQUENCE [LARGE SCALE GENOMIC DNA]</scope>
</reference>
<proteinExistence type="predicted"/>
<accession>A0AAV2Q5F3</accession>
<organism evidence="1 2">
    <name type="scientific">Meganyctiphanes norvegica</name>
    <name type="common">Northern krill</name>
    <name type="synonym">Thysanopoda norvegica</name>
    <dbReference type="NCBI Taxonomy" id="48144"/>
    <lineage>
        <taxon>Eukaryota</taxon>
        <taxon>Metazoa</taxon>
        <taxon>Ecdysozoa</taxon>
        <taxon>Arthropoda</taxon>
        <taxon>Crustacea</taxon>
        <taxon>Multicrustacea</taxon>
        <taxon>Malacostraca</taxon>
        <taxon>Eumalacostraca</taxon>
        <taxon>Eucarida</taxon>
        <taxon>Euphausiacea</taxon>
        <taxon>Euphausiidae</taxon>
        <taxon>Meganyctiphanes</taxon>
    </lineage>
</organism>
<gene>
    <name evidence="1" type="ORF">MNOR_LOCUS8372</name>
</gene>